<comment type="subcellular location">
    <subcellularLocation>
        <location evidence="1">Membrane</location>
        <topology evidence="1">Multi-pass membrane protein</topology>
    </subcellularLocation>
</comment>
<protein>
    <recommendedName>
        <fullName evidence="11">CDP-diacylglycerol--glycerol-3-phosphate 3-phosphatidyltransferase</fullName>
        <ecNumber evidence="11">2.7.8.5</ecNumber>
    </recommendedName>
</protein>
<evidence type="ECO:0000256" key="13">
    <source>
        <dbReference type="SAM" id="Phobius"/>
    </source>
</evidence>
<evidence type="ECO:0000256" key="7">
    <source>
        <dbReference type="ARBA" id="ARBA00023098"/>
    </source>
</evidence>
<dbReference type="RefSeq" id="WP_045433131.1">
    <property type="nucleotide sequence ID" value="NZ_AP014631.1"/>
</dbReference>
<evidence type="ECO:0000256" key="2">
    <source>
        <dbReference type="ARBA" id="ARBA00010441"/>
    </source>
</evidence>
<gene>
    <name evidence="14" type="primary">pgsA</name>
    <name evidence="14" type="ORF">MCAN360_0017</name>
</gene>
<dbReference type="EMBL" id="AP014631">
    <property type="protein sequence ID" value="BAP39324.1"/>
    <property type="molecule type" value="Genomic_DNA"/>
</dbReference>
<dbReference type="PANTHER" id="PTHR14269:SF62">
    <property type="entry name" value="CDP-DIACYLGLYCEROL--GLYCEROL-3-PHOSPHATE 3-PHOSPHATIDYLTRANSFERASE 1, CHLOROPLASTIC"/>
    <property type="match status" value="1"/>
</dbReference>
<keyword evidence="5 13" id="KW-0812">Transmembrane</keyword>
<dbReference type="Proteomes" id="UP000031641">
    <property type="component" value="Chromosome"/>
</dbReference>
<keyword evidence="3" id="KW-0444">Lipid biosynthesis</keyword>
<dbReference type="HOGENOM" id="CLU_051314_2_3_14"/>
<comment type="similarity">
    <text evidence="2 12">Belongs to the CDP-alcohol phosphatidyltransferase class-I family.</text>
</comment>
<evidence type="ECO:0000256" key="10">
    <source>
        <dbReference type="ARBA" id="ARBA00023264"/>
    </source>
</evidence>
<dbReference type="PROSITE" id="PS00379">
    <property type="entry name" value="CDP_ALCOHOL_P_TRANSF"/>
    <property type="match status" value="1"/>
</dbReference>
<evidence type="ECO:0000313" key="15">
    <source>
        <dbReference type="Proteomes" id="UP000031641"/>
    </source>
</evidence>
<feature type="transmembrane region" description="Helical" evidence="13">
    <location>
        <begin position="199"/>
        <end position="223"/>
    </location>
</feature>
<dbReference type="InterPro" id="IPR048254">
    <property type="entry name" value="CDP_ALCOHOL_P_TRANSF_CS"/>
</dbReference>
<dbReference type="STRING" id="29554.MCAN360_0017"/>
<feature type="transmembrane region" description="Helical" evidence="13">
    <location>
        <begin position="168"/>
        <end position="187"/>
    </location>
</feature>
<dbReference type="Pfam" id="PF01066">
    <property type="entry name" value="CDP-OH_P_transf"/>
    <property type="match status" value="1"/>
</dbReference>
<evidence type="ECO:0000256" key="6">
    <source>
        <dbReference type="ARBA" id="ARBA00022989"/>
    </source>
</evidence>
<dbReference type="Gene3D" id="1.20.120.1760">
    <property type="match status" value="1"/>
</dbReference>
<dbReference type="InterPro" id="IPR004570">
    <property type="entry name" value="Phosphatidylglycerol_P_synth"/>
</dbReference>
<dbReference type="GO" id="GO:0046474">
    <property type="term" value="P:glycerophospholipid biosynthetic process"/>
    <property type="evidence" value="ECO:0007669"/>
    <property type="project" value="TreeGrafter"/>
</dbReference>
<evidence type="ECO:0000256" key="12">
    <source>
        <dbReference type="RuleBase" id="RU003750"/>
    </source>
</evidence>
<evidence type="ECO:0000313" key="14">
    <source>
        <dbReference type="EMBL" id="BAP39324.1"/>
    </source>
</evidence>
<keyword evidence="10" id="KW-1208">Phospholipid metabolism</keyword>
<keyword evidence="8 13" id="KW-0472">Membrane</keyword>
<dbReference type="EC" id="2.7.8.5" evidence="11"/>
<proteinExistence type="inferred from homology"/>
<accession>A0A077LAU4</accession>
<reference evidence="15" key="1">
    <citation type="journal article" date="2014" name="Genome Announc.">
        <title>Complete Genome Sequence of Mycoplasma canadense Strain HAZ 360_1 from Bovine Mastitic Milk in Japan.</title>
        <authorList>
            <person name="Hata E."/>
        </authorList>
    </citation>
    <scope>NUCLEOTIDE SEQUENCE [LARGE SCALE GENOMIC DNA]</scope>
    <source>
        <strain evidence="15">HAZ360_1</strain>
    </source>
</reference>
<feature type="transmembrane region" description="Helical" evidence="13">
    <location>
        <begin position="65"/>
        <end position="85"/>
    </location>
</feature>
<sequence>MKNKKNKIKQSSATNKFGIANWLTILRIILMVPFIIFMTYSFILITKYGGTFWYSQLKIVGQNEHKLTLTILYWLNIVIFILAMITDFADGHIARKTKTISEFGKIFDPIADKIATSLMLIYLSLMNYTFLPIVILFIIRDILVDGARVYAVKKDIKVSANWWGKIKTIVVSFALLAISFSAPWMTLQNNGKFVTNNLYLFYVNIPLLIGLIFSWISGIIYLLKYLKGISKQYILDIQKQKQEQLNTQDDRKNNSDDKSKNYEIKKEINNSEQIKYDEPFFNS</sequence>
<feature type="transmembrane region" description="Helical" evidence="13">
    <location>
        <begin position="21"/>
        <end position="45"/>
    </location>
</feature>
<dbReference type="InterPro" id="IPR050324">
    <property type="entry name" value="CDP-alcohol_PTase-I"/>
</dbReference>
<evidence type="ECO:0000256" key="1">
    <source>
        <dbReference type="ARBA" id="ARBA00004141"/>
    </source>
</evidence>
<dbReference type="InterPro" id="IPR043130">
    <property type="entry name" value="CDP-OH_PTrfase_TM_dom"/>
</dbReference>
<keyword evidence="7" id="KW-0443">Lipid metabolism</keyword>
<name>A0A077LAU4_9BACT</name>
<dbReference type="KEGG" id="mcan:MCAN360_0017"/>
<dbReference type="PANTHER" id="PTHR14269">
    <property type="entry name" value="CDP-DIACYLGLYCEROL--GLYCEROL-3-PHOSPHATE 3-PHOSPHATIDYLTRANSFERASE-RELATED"/>
    <property type="match status" value="1"/>
</dbReference>
<dbReference type="OrthoDB" id="9796672at2"/>
<evidence type="ECO:0000256" key="5">
    <source>
        <dbReference type="ARBA" id="ARBA00022692"/>
    </source>
</evidence>
<keyword evidence="9" id="KW-0594">Phospholipid biosynthesis</keyword>
<dbReference type="InterPro" id="IPR000462">
    <property type="entry name" value="CDP-OH_P_trans"/>
</dbReference>
<evidence type="ECO:0000256" key="9">
    <source>
        <dbReference type="ARBA" id="ARBA00023209"/>
    </source>
</evidence>
<organism evidence="14 15">
    <name type="scientific">Metamycoplasma canadense</name>
    <dbReference type="NCBI Taxonomy" id="29554"/>
    <lineage>
        <taxon>Bacteria</taxon>
        <taxon>Bacillati</taxon>
        <taxon>Mycoplasmatota</taxon>
        <taxon>Mycoplasmoidales</taxon>
        <taxon>Metamycoplasmataceae</taxon>
        <taxon>Metamycoplasma</taxon>
    </lineage>
</organism>
<evidence type="ECO:0000256" key="8">
    <source>
        <dbReference type="ARBA" id="ARBA00023136"/>
    </source>
</evidence>
<dbReference type="AlphaFoldDB" id="A0A077LAU4"/>
<evidence type="ECO:0000256" key="3">
    <source>
        <dbReference type="ARBA" id="ARBA00022516"/>
    </source>
</evidence>
<keyword evidence="15" id="KW-1185">Reference proteome</keyword>
<evidence type="ECO:0000256" key="4">
    <source>
        <dbReference type="ARBA" id="ARBA00022679"/>
    </source>
</evidence>
<keyword evidence="6 13" id="KW-1133">Transmembrane helix</keyword>
<evidence type="ECO:0000256" key="11">
    <source>
        <dbReference type="NCBIfam" id="TIGR00560"/>
    </source>
</evidence>
<dbReference type="GO" id="GO:0008444">
    <property type="term" value="F:CDP-diacylglycerol-glycerol-3-phosphate 3-phosphatidyltransferase activity"/>
    <property type="evidence" value="ECO:0007669"/>
    <property type="project" value="UniProtKB-UniRule"/>
</dbReference>
<dbReference type="NCBIfam" id="TIGR00560">
    <property type="entry name" value="pgsA"/>
    <property type="match status" value="1"/>
</dbReference>
<keyword evidence="4 12" id="KW-0808">Transferase</keyword>
<dbReference type="GO" id="GO:0016020">
    <property type="term" value="C:membrane"/>
    <property type="evidence" value="ECO:0007669"/>
    <property type="project" value="UniProtKB-SubCell"/>
</dbReference>